<keyword evidence="3" id="KW-1185">Reference proteome</keyword>
<proteinExistence type="predicted"/>
<dbReference type="Gene3D" id="3.90.550.10">
    <property type="entry name" value="Spore Coat Polysaccharide Biosynthesis Protein SpsA, Chain A"/>
    <property type="match status" value="1"/>
</dbReference>
<dbReference type="Pfam" id="PF00535">
    <property type="entry name" value="Glycos_transf_2"/>
    <property type="match status" value="1"/>
</dbReference>
<accession>A0A3M0FY70</accession>
<feature type="domain" description="Glycosyltransferase 2-like" evidence="1">
    <location>
        <begin position="24"/>
        <end position="180"/>
    </location>
</feature>
<dbReference type="EMBL" id="REFV01000011">
    <property type="protein sequence ID" value="RMB57428.1"/>
    <property type="molecule type" value="Genomic_DNA"/>
</dbReference>
<dbReference type="OrthoDB" id="396512at2"/>
<evidence type="ECO:0000259" key="1">
    <source>
        <dbReference type="Pfam" id="PF00535"/>
    </source>
</evidence>
<keyword evidence="2" id="KW-0808">Transferase</keyword>
<sequence>MTVNKNKHTIEFYNNKVNTFPLISIILPVFNGEEYLSQAIDSCLNQSFKNWELVIVNDCSTDQSLKIAKYYQTIDKRIKIVENETNKKLPYSLNAGFEVAHGEYITWTSDDNLLKPNFLETLLNKLIQTKADFVFSNYDIVDHDGDHIKKQPVGIVEELLFQNVIGPSFLGRASLFKKNTYDIDLFRIEDYAFWLTNLPFIRQYRVEENLYKYRVHGSSLTTEISASGGFRRDLIERMFTKLQINFGYDEITKRFLVLNHLNKKEASVYLFENQKILIASIVKIHQNYFQFGADTTFNAHIKHYEKLLDLLATIKSLKVSFNIVKGYKLSGQTLIWLLIYTLKRIKRLVVKIYK</sequence>
<dbReference type="AlphaFoldDB" id="A0A3M0FY70"/>
<dbReference type="PANTHER" id="PTHR22916">
    <property type="entry name" value="GLYCOSYLTRANSFERASE"/>
    <property type="match status" value="1"/>
</dbReference>
<name>A0A3M0FY70_9FLAO</name>
<dbReference type="Proteomes" id="UP000281985">
    <property type="component" value="Unassembled WGS sequence"/>
</dbReference>
<evidence type="ECO:0000313" key="2">
    <source>
        <dbReference type="EMBL" id="RMB57428.1"/>
    </source>
</evidence>
<dbReference type="GO" id="GO:0016758">
    <property type="term" value="F:hexosyltransferase activity"/>
    <property type="evidence" value="ECO:0007669"/>
    <property type="project" value="UniProtKB-ARBA"/>
</dbReference>
<dbReference type="RefSeq" id="WP_121917906.1">
    <property type="nucleotide sequence ID" value="NZ_REFV01000011.1"/>
</dbReference>
<gene>
    <name evidence="2" type="ORF">EAX61_11825</name>
</gene>
<dbReference type="InterPro" id="IPR029044">
    <property type="entry name" value="Nucleotide-diphossugar_trans"/>
</dbReference>
<comment type="caution">
    <text evidence="2">The sequence shown here is derived from an EMBL/GenBank/DDBJ whole genome shotgun (WGS) entry which is preliminary data.</text>
</comment>
<protein>
    <submittedName>
        <fullName evidence="2">Glycosyltransferase family 2 protein</fullName>
    </submittedName>
</protein>
<reference evidence="2 3" key="1">
    <citation type="submission" date="2018-10" db="EMBL/GenBank/DDBJ databases">
        <title>Dokdonia luteus sp. nov., isolated from sea water.</title>
        <authorList>
            <person name="Zhou L.Y."/>
            <person name="Du Z.J."/>
        </authorList>
    </citation>
    <scope>NUCLEOTIDE SEQUENCE [LARGE SCALE GENOMIC DNA]</scope>
    <source>
        <strain evidence="2 3">SH27</strain>
    </source>
</reference>
<evidence type="ECO:0000313" key="3">
    <source>
        <dbReference type="Proteomes" id="UP000281985"/>
    </source>
</evidence>
<dbReference type="SUPFAM" id="SSF53448">
    <property type="entry name" value="Nucleotide-diphospho-sugar transferases"/>
    <property type="match status" value="1"/>
</dbReference>
<dbReference type="InterPro" id="IPR001173">
    <property type="entry name" value="Glyco_trans_2-like"/>
</dbReference>
<dbReference type="PANTHER" id="PTHR22916:SF3">
    <property type="entry name" value="UDP-GLCNAC:BETAGAL BETA-1,3-N-ACETYLGLUCOSAMINYLTRANSFERASE-LIKE PROTEIN 1"/>
    <property type="match status" value="1"/>
</dbReference>
<organism evidence="2 3">
    <name type="scientific">Dokdonia sinensis</name>
    <dbReference type="NCBI Taxonomy" id="2479847"/>
    <lineage>
        <taxon>Bacteria</taxon>
        <taxon>Pseudomonadati</taxon>
        <taxon>Bacteroidota</taxon>
        <taxon>Flavobacteriia</taxon>
        <taxon>Flavobacteriales</taxon>
        <taxon>Flavobacteriaceae</taxon>
        <taxon>Dokdonia</taxon>
    </lineage>
</organism>